<gene>
    <name evidence="2" type="ORF">MGAL_10B004862</name>
</gene>
<evidence type="ECO:0000313" key="3">
    <source>
        <dbReference type="Proteomes" id="UP000596742"/>
    </source>
</evidence>
<dbReference type="OrthoDB" id="6075221at2759"/>
<comment type="caution">
    <text evidence="2">The sequence shown here is derived from an EMBL/GenBank/DDBJ whole genome shotgun (WGS) entry which is preliminary data.</text>
</comment>
<proteinExistence type="predicted"/>
<dbReference type="Proteomes" id="UP000596742">
    <property type="component" value="Unassembled WGS sequence"/>
</dbReference>
<protein>
    <submittedName>
        <fullName evidence="2">Uncharacterized protein</fullName>
    </submittedName>
</protein>
<dbReference type="EMBL" id="UYJE01005013">
    <property type="protein sequence ID" value="VDI33173.1"/>
    <property type="molecule type" value="Genomic_DNA"/>
</dbReference>
<keyword evidence="3" id="KW-1185">Reference proteome</keyword>
<dbReference type="AlphaFoldDB" id="A0A8B6ED80"/>
<accession>A0A8B6ED80</accession>
<sequence>MLNSSSADDAQISMSDKFPFEIHEDEIDKSVTPIFKDYPRECLPEKFKNPSGAKAKKLQYEIIDPNLYEPPARMVACRIKRNRLEAWIRALGILYYEHIGKKAELYQVDWYDDPHQWEGEGNKAICINLTNDKQLVYKITLFITTGVLQAQGLSKDLFTTRDFPTLITLVNSICVHNPSLIVNTDVDSTCKSSDKNSIEESTSVKSVFNSNASSVDNKLTDNNNNSHTSIQANVPTSNTCTETTNATQAKISIGYEDLDRLQSTFVEALAGITKSQTALIVQAEKSFSDVIRSAITPVVETVKKLQEQVNNKHQSDTILHNASTCNIKEHSNMEKQFNKLEHRIVELENQVHNLSMDKHKAATDYAELDSKFRIENNKFEIAKTRMDQKMEDINHINDDLKVKLNTKCSEMMKISEENKLLKEKTDSQFNEILSLKSQLSSMYLPTQQQNEQHFANGSFNNEGKSNKPTALFIGTSNTDRINENKLSTAVDITKTTAYTLDEAYEVISTAQCSPDVVIIHSLTNDVKKQQPK</sequence>
<organism evidence="2 3">
    <name type="scientific">Mytilus galloprovincialis</name>
    <name type="common">Mediterranean mussel</name>
    <dbReference type="NCBI Taxonomy" id="29158"/>
    <lineage>
        <taxon>Eukaryota</taxon>
        <taxon>Metazoa</taxon>
        <taxon>Spiralia</taxon>
        <taxon>Lophotrochozoa</taxon>
        <taxon>Mollusca</taxon>
        <taxon>Bivalvia</taxon>
        <taxon>Autobranchia</taxon>
        <taxon>Pteriomorphia</taxon>
        <taxon>Mytilida</taxon>
        <taxon>Mytiloidea</taxon>
        <taxon>Mytilidae</taxon>
        <taxon>Mytilinae</taxon>
        <taxon>Mytilus</taxon>
    </lineage>
</organism>
<evidence type="ECO:0000313" key="2">
    <source>
        <dbReference type="EMBL" id="VDI33173.1"/>
    </source>
</evidence>
<reference evidence="2" key="1">
    <citation type="submission" date="2018-11" db="EMBL/GenBank/DDBJ databases">
        <authorList>
            <person name="Alioto T."/>
            <person name="Alioto T."/>
        </authorList>
    </citation>
    <scope>NUCLEOTIDE SEQUENCE</scope>
</reference>
<evidence type="ECO:0000256" key="1">
    <source>
        <dbReference type="SAM" id="Coils"/>
    </source>
</evidence>
<name>A0A8B6ED80_MYTGA</name>
<feature type="coiled-coil region" evidence="1">
    <location>
        <begin position="330"/>
        <end position="357"/>
    </location>
</feature>
<keyword evidence="1" id="KW-0175">Coiled coil</keyword>